<dbReference type="PANTHER" id="PTHR44591">
    <property type="entry name" value="STRESS RESPONSE REGULATOR PROTEIN 1"/>
    <property type="match status" value="1"/>
</dbReference>
<dbReference type="InterPro" id="IPR025497">
    <property type="entry name" value="PatA-like_N"/>
</dbReference>
<name>A0ABN6F423_9BACT</name>
<proteinExistence type="predicted"/>
<feature type="modified residue" description="4-aspartylphosphate" evidence="2">
    <location>
        <position position="54"/>
    </location>
</feature>
<accession>A0ABN6F423</accession>
<dbReference type="Pfam" id="PF00072">
    <property type="entry name" value="Response_reg"/>
    <property type="match status" value="1"/>
</dbReference>
<organism evidence="5 6">
    <name type="scientific">Desulfoluna limicola</name>
    <dbReference type="NCBI Taxonomy" id="2810562"/>
    <lineage>
        <taxon>Bacteria</taxon>
        <taxon>Pseudomonadati</taxon>
        <taxon>Thermodesulfobacteriota</taxon>
        <taxon>Desulfobacteria</taxon>
        <taxon>Desulfobacterales</taxon>
        <taxon>Desulfolunaceae</taxon>
        <taxon>Desulfoluna</taxon>
    </lineage>
</organism>
<dbReference type="Pfam" id="PF14332">
    <property type="entry name" value="DUF4388"/>
    <property type="match status" value="1"/>
</dbReference>
<evidence type="ECO:0000256" key="1">
    <source>
        <dbReference type="ARBA" id="ARBA00022553"/>
    </source>
</evidence>
<dbReference type="EMBL" id="AP024488">
    <property type="protein sequence ID" value="BCS96361.1"/>
    <property type="molecule type" value="Genomic_DNA"/>
</dbReference>
<evidence type="ECO:0000256" key="3">
    <source>
        <dbReference type="SAM" id="MobiDB-lite"/>
    </source>
</evidence>
<evidence type="ECO:0000259" key="4">
    <source>
        <dbReference type="PROSITE" id="PS50110"/>
    </source>
</evidence>
<dbReference type="InterPro" id="IPR001789">
    <property type="entry name" value="Sig_transdc_resp-reg_receiver"/>
</dbReference>
<evidence type="ECO:0000256" key="2">
    <source>
        <dbReference type="PROSITE-ProRule" id="PRU00169"/>
    </source>
</evidence>
<keyword evidence="1 2" id="KW-0597">Phosphoprotein</keyword>
<dbReference type="Gene3D" id="3.40.50.2300">
    <property type="match status" value="1"/>
</dbReference>
<dbReference type="SUPFAM" id="SSF52172">
    <property type="entry name" value="CheY-like"/>
    <property type="match status" value="1"/>
</dbReference>
<protein>
    <recommendedName>
        <fullName evidence="4">Response regulatory domain-containing protein</fullName>
    </recommendedName>
</protein>
<reference evidence="5 6" key="1">
    <citation type="submission" date="2021-02" db="EMBL/GenBank/DDBJ databases">
        <title>Complete genome of Desulfoluna sp. strain ASN36.</title>
        <authorList>
            <person name="Takahashi A."/>
            <person name="Kojima H."/>
            <person name="Fukui M."/>
        </authorList>
    </citation>
    <scope>NUCLEOTIDE SEQUENCE [LARGE SCALE GENOMIC DNA]</scope>
    <source>
        <strain evidence="5 6">ASN36</strain>
    </source>
</reference>
<evidence type="ECO:0000313" key="6">
    <source>
        <dbReference type="Proteomes" id="UP001320148"/>
    </source>
</evidence>
<evidence type="ECO:0000313" key="5">
    <source>
        <dbReference type="EMBL" id="BCS96361.1"/>
    </source>
</evidence>
<dbReference type="PROSITE" id="PS50110">
    <property type="entry name" value="RESPONSE_REGULATORY"/>
    <property type="match status" value="1"/>
</dbReference>
<dbReference type="PANTHER" id="PTHR44591:SF3">
    <property type="entry name" value="RESPONSE REGULATORY DOMAIN-CONTAINING PROTEIN"/>
    <property type="match status" value="1"/>
</dbReference>
<keyword evidence="6" id="KW-1185">Reference proteome</keyword>
<feature type="compositionally biased region" description="Polar residues" evidence="3">
    <location>
        <begin position="266"/>
        <end position="275"/>
    </location>
</feature>
<dbReference type="Proteomes" id="UP001320148">
    <property type="component" value="Chromosome"/>
</dbReference>
<dbReference type="InterPro" id="IPR011006">
    <property type="entry name" value="CheY-like_superfamily"/>
</dbReference>
<dbReference type="RefSeq" id="WP_236892679.1">
    <property type="nucleotide sequence ID" value="NZ_AP024488.1"/>
</dbReference>
<dbReference type="InterPro" id="IPR050595">
    <property type="entry name" value="Bact_response_regulator"/>
</dbReference>
<dbReference type="Gene3D" id="3.30.450.30">
    <property type="entry name" value="Dynein light chain 2a, cytoplasmic"/>
    <property type="match status" value="1"/>
</dbReference>
<gene>
    <name evidence="5" type="ORF">DSLASN_19930</name>
</gene>
<dbReference type="SMART" id="SM00448">
    <property type="entry name" value="REC"/>
    <property type="match status" value="1"/>
</dbReference>
<sequence length="413" mass="45292">MKNVLIVDDEKSLLLSLSAGFESFKDKFTLYTASNGIEALAVLKSTPIELVVTDLKMPEMDGFELIAHMSTHYPQIKLMVMTAYNTPKIEERLSGHQAIPIFEKPVDFDELAQAVLQGIDGKKTGGLSGISLVSFLQLIKTERKSCLIEVKTKDHTGHIIMKKGELINAVYNGEEGVGAMYGMLEEEDVQIELLKLPQHKIKREITMPLMGILFEAMKRKDDAASAETSDTVEPEPDDDTETIYDLVSKVPPGDAPNVDSDPHSVINGTPASLTSRQKKGVDTMSEIASILEKLKSVEGFMATGIFSPEGELIQEVKNASIKLDEVGALANDILLKAQKSTEIMGVGRGKMVHIEAPKAHILVRCLNESTDFSQTTTGRAHIHMVVIIEKEGSFAMAKMKLASLIQELAPLFR</sequence>
<dbReference type="SUPFAM" id="SSF103196">
    <property type="entry name" value="Roadblock/LC7 domain"/>
    <property type="match status" value="1"/>
</dbReference>
<feature type="region of interest" description="Disordered" evidence="3">
    <location>
        <begin position="253"/>
        <end position="279"/>
    </location>
</feature>
<feature type="domain" description="Response regulatory" evidence="4">
    <location>
        <begin position="3"/>
        <end position="119"/>
    </location>
</feature>